<gene>
    <name evidence="1" type="ORF">HD595_008664</name>
</gene>
<dbReference type="EMBL" id="JAMZEC010000001">
    <property type="protein sequence ID" value="MCP2352542.1"/>
    <property type="molecule type" value="Genomic_DNA"/>
</dbReference>
<keyword evidence="2" id="KW-1185">Reference proteome</keyword>
<comment type="caution">
    <text evidence="1">The sequence shown here is derived from an EMBL/GenBank/DDBJ whole genome shotgun (WGS) entry which is preliminary data.</text>
</comment>
<sequence>MTRRGEAAMFVQVFQGPVADTGEAREALDRWARELAPGSYGWLGTTAGVTEGGTLVAVARFESREEARRNSDRPEQTQWWMETAKLFAGEVTFHDCDQVDVYLRGGSDAAGFVQVIEGRVGDPARVRELLRRCEPDLAGFRPDLIGGLAAVSPEGDYVETAYFTSEGEARMGERAEPPARLREEFEELMSLFETSPVYHDLRDPWFYSPGA</sequence>
<accession>A0ABT1KFV5</accession>
<evidence type="ECO:0000313" key="2">
    <source>
        <dbReference type="Proteomes" id="UP001320766"/>
    </source>
</evidence>
<reference evidence="1 2" key="1">
    <citation type="submission" date="2022-06" db="EMBL/GenBank/DDBJ databases">
        <title>Sequencing the genomes of 1000 actinobacteria strains.</title>
        <authorList>
            <person name="Klenk H.-P."/>
        </authorList>
    </citation>
    <scope>NUCLEOTIDE SEQUENCE [LARGE SCALE GENOMIC DNA]</scope>
    <source>
        <strain evidence="1 2">DSM 44170</strain>
    </source>
</reference>
<dbReference type="RefSeq" id="WP_253780080.1">
    <property type="nucleotide sequence ID" value="NZ_BAAAVE010000033.1"/>
</dbReference>
<evidence type="ECO:0000313" key="1">
    <source>
        <dbReference type="EMBL" id="MCP2352542.1"/>
    </source>
</evidence>
<name>A0ABT1KFV5_9ACTN</name>
<organism evidence="1 2">
    <name type="scientific">Nonomuraea roseoviolacea subsp. carminata</name>
    <dbReference type="NCBI Taxonomy" id="160689"/>
    <lineage>
        <taxon>Bacteria</taxon>
        <taxon>Bacillati</taxon>
        <taxon>Actinomycetota</taxon>
        <taxon>Actinomycetes</taxon>
        <taxon>Streptosporangiales</taxon>
        <taxon>Streptosporangiaceae</taxon>
        <taxon>Nonomuraea</taxon>
    </lineage>
</organism>
<proteinExistence type="predicted"/>
<dbReference type="Proteomes" id="UP001320766">
    <property type="component" value="Unassembled WGS sequence"/>
</dbReference>
<protein>
    <recommendedName>
        <fullName evidence="3">ABM domain-containing protein</fullName>
    </recommendedName>
</protein>
<evidence type="ECO:0008006" key="3">
    <source>
        <dbReference type="Google" id="ProtNLM"/>
    </source>
</evidence>